<comment type="caution">
    <text evidence="2">The sequence shown here is derived from an EMBL/GenBank/DDBJ whole genome shotgun (WGS) entry which is preliminary data.</text>
</comment>
<sequence>MDINSVQRADWERRRKIRLAQVRDQSKALAKTIRDRVHEAVEIQLEQRETARNITEHKFKSLALKKLKSDFNYLIQDVGNGYNVASTQHDPSVVLAEKRLIDRCKAISRGAEAEKRQQRIQEEQQMDKDMRDRRTHFNKTVEKIRSKLITSVQNVNNDNTHKRNIKEHNECFLIPSQVTLNESNIMNLNCNKKSSKPWSMVVSSKENQIKKLHEPTICDENKENEKDISKFSKLETDLKTYKTLVLELNKLSSEELNIRNKLFPSNKLKEVPMTCQNNVPSESEEKTQPKEINRKKQISNRRTKLNEIKKQITEIRLNDSNTSTSICISSSTSTSTNYEQPTKKTIHFENISKKKIQQPNTKLNYKEKFSSGKPLQNINNTLQRIKNKKQLLVKEITAGTSVKTGADDKKMKTISKNTSIPKRCCAGDNLREEIPVNYAQLPDSFYNSQLDMLKEQVSKKKIECLDSKNHLSINENLMGYINILLKMSPSDVDNLSISSCSSVKLEESILQCSEKDTQYYCKMLNCISKCLNSDISDINQDTVFNSPQNINLLNRLQQLTDYYLEKTHEMKNICNESSQILNEKDYNNDTNTVKENCSVNLSSDSSVDEEYILANLNKLLQKKGIINSDKEWPMFKQINDDDDDDDRSLTDQLLDIHPCKSYDSIHLWFSAKHTKPINSPSCTYQKQFMQQYKGNKKNESPLQRPLENINEMLNWIKKKKHRLFEEIYTNQASISDLKSVNSKSDTIRDLSKESINYVGLPNSFYNSTLKVLEEYVRDKKQKKSKSNNNNWINIELMRYICNLLKMSPSEVDNLSVSSNSGIQLEQSILEISKANLEYHKDILNYISKCLDTNLSDISQDQALSSPQYIGLLDKLYKLADYYTEKAQEMRNICLESPRVEINSLDEDSVEQITDNNPRDCKTSGSLTSELSVDGAYVLEHLSTLLEQRGLICTDREWPIFGKDDEDDSRSLTDQLLDIKPHIKSKDIKVEHSEKGSYYVYNLNIIKLNNQ</sequence>
<feature type="region of interest" description="Disordered" evidence="1">
    <location>
        <begin position="277"/>
        <end position="300"/>
    </location>
</feature>
<dbReference type="AlphaFoldDB" id="A0A6G0TTA5"/>
<feature type="compositionally biased region" description="Basic and acidic residues" evidence="1">
    <location>
        <begin position="283"/>
        <end position="294"/>
    </location>
</feature>
<dbReference type="Proteomes" id="UP000475862">
    <property type="component" value="Unassembled WGS sequence"/>
</dbReference>
<name>A0A6G0TTA5_APHGL</name>
<reference evidence="2 3" key="1">
    <citation type="submission" date="2019-08" db="EMBL/GenBank/DDBJ databases">
        <title>The genome of the soybean aphid Biotype 1, its phylome, world population structure and adaptation to the North American continent.</title>
        <authorList>
            <person name="Giordano R."/>
            <person name="Donthu R.K."/>
            <person name="Hernandez A.G."/>
            <person name="Wright C.L."/>
            <person name="Zimin A.V."/>
        </authorList>
    </citation>
    <scope>NUCLEOTIDE SEQUENCE [LARGE SCALE GENOMIC DNA]</scope>
    <source>
        <tissue evidence="2">Whole aphids</tissue>
    </source>
</reference>
<evidence type="ECO:0000313" key="2">
    <source>
        <dbReference type="EMBL" id="KAE9538486.1"/>
    </source>
</evidence>
<proteinExistence type="predicted"/>
<dbReference type="EMBL" id="VYZN01000016">
    <property type="protein sequence ID" value="KAE9538486.1"/>
    <property type="molecule type" value="Genomic_DNA"/>
</dbReference>
<organism evidence="2 3">
    <name type="scientific">Aphis glycines</name>
    <name type="common">Soybean aphid</name>
    <dbReference type="NCBI Taxonomy" id="307491"/>
    <lineage>
        <taxon>Eukaryota</taxon>
        <taxon>Metazoa</taxon>
        <taxon>Ecdysozoa</taxon>
        <taxon>Arthropoda</taxon>
        <taxon>Hexapoda</taxon>
        <taxon>Insecta</taxon>
        <taxon>Pterygota</taxon>
        <taxon>Neoptera</taxon>
        <taxon>Paraneoptera</taxon>
        <taxon>Hemiptera</taxon>
        <taxon>Sternorrhyncha</taxon>
        <taxon>Aphidomorpha</taxon>
        <taxon>Aphidoidea</taxon>
        <taxon>Aphididae</taxon>
        <taxon>Aphidini</taxon>
        <taxon>Aphis</taxon>
        <taxon>Aphis</taxon>
    </lineage>
</organism>
<accession>A0A6G0TTA5</accession>
<evidence type="ECO:0000313" key="3">
    <source>
        <dbReference type="Proteomes" id="UP000475862"/>
    </source>
</evidence>
<evidence type="ECO:0000256" key="1">
    <source>
        <dbReference type="SAM" id="MobiDB-lite"/>
    </source>
</evidence>
<protein>
    <submittedName>
        <fullName evidence="2">Uncharacterized protein</fullName>
    </submittedName>
</protein>
<gene>
    <name evidence="2" type="ORF">AGLY_005585</name>
</gene>
<keyword evidence="3" id="KW-1185">Reference proteome</keyword>
<dbReference type="OrthoDB" id="6359887at2759"/>